<evidence type="ECO:0000256" key="9">
    <source>
        <dbReference type="ARBA" id="ARBA00034045"/>
    </source>
</evidence>
<evidence type="ECO:0000256" key="3">
    <source>
        <dbReference type="ARBA" id="ARBA00013095"/>
    </source>
</evidence>
<evidence type="ECO:0000256" key="13">
    <source>
        <dbReference type="SAM" id="SignalP"/>
    </source>
</evidence>
<feature type="active site" description="Nucleophile" evidence="10">
    <location>
        <position position="124"/>
    </location>
</feature>
<dbReference type="PANTHER" id="PTHR48250:SF3">
    <property type="entry name" value="CUTINASE 1-RELATED"/>
    <property type="match status" value="1"/>
</dbReference>
<dbReference type="Pfam" id="PF01083">
    <property type="entry name" value="Cutinase"/>
    <property type="match status" value="1"/>
</dbReference>
<evidence type="ECO:0000256" key="11">
    <source>
        <dbReference type="PIRSR" id="PIRSR611150-2"/>
    </source>
</evidence>
<feature type="disulfide bond" evidence="11">
    <location>
        <begin position="176"/>
        <end position="183"/>
    </location>
</feature>
<evidence type="ECO:0000256" key="6">
    <source>
        <dbReference type="ARBA" id="ARBA00022729"/>
    </source>
</evidence>
<evidence type="ECO:0000313" key="14">
    <source>
        <dbReference type="EMBL" id="TID19720.1"/>
    </source>
</evidence>
<feature type="active site" description="Proton donor/acceptor" evidence="10">
    <location>
        <position position="193"/>
    </location>
</feature>
<dbReference type="OrthoDB" id="3225429at2759"/>
<evidence type="ECO:0000256" key="8">
    <source>
        <dbReference type="ARBA" id="ARBA00023157"/>
    </source>
</evidence>
<dbReference type="PANTHER" id="PTHR48250">
    <property type="entry name" value="CUTINASE 2-RELATED"/>
    <property type="match status" value="1"/>
</dbReference>
<keyword evidence="15" id="KW-1185">Reference proteome</keyword>
<organism evidence="14 15">
    <name type="scientific">Venturia nashicola</name>
    <dbReference type="NCBI Taxonomy" id="86259"/>
    <lineage>
        <taxon>Eukaryota</taxon>
        <taxon>Fungi</taxon>
        <taxon>Dikarya</taxon>
        <taxon>Ascomycota</taxon>
        <taxon>Pezizomycotina</taxon>
        <taxon>Dothideomycetes</taxon>
        <taxon>Pleosporomycetidae</taxon>
        <taxon>Venturiales</taxon>
        <taxon>Venturiaceae</taxon>
        <taxon>Venturia</taxon>
    </lineage>
</organism>
<feature type="chain" id="PRO_5021229252" description="cutinase" evidence="13">
    <location>
        <begin position="18"/>
        <end position="271"/>
    </location>
</feature>
<dbReference type="InterPro" id="IPR000675">
    <property type="entry name" value="Cutinase/axe"/>
</dbReference>
<dbReference type="InterPro" id="IPR011150">
    <property type="entry name" value="Cutinase_monf"/>
</dbReference>
<evidence type="ECO:0000256" key="5">
    <source>
        <dbReference type="ARBA" id="ARBA00022525"/>
    </source>
</evidence>
<feature type="compositionally biased region" description="Low complexity" evidence="12">
    <location>
        <begin position="214"/>
        <end position="259"/>
    </location>
</feature>
<gene>
    <name evidence="14" type="ORF">E6O75_ATG07058</name>
</gene>
<dbReference type="EC" id="3.1.1.74" evidence="3"/>
<dbReference type="Proteomes" id="UP000298493">
    <property type="component" value="Unassembled WGS sequence"/>
</dbReference>
<keyword evidence="6 13" id="KW-0732">Signal</keyword>
<comment type="similarity">
    <text evidence="2">Belongs to the cutinase family.</text>
</comment>
<reference evidence="14 15" key="1">
    <citation type="submission" date="2019-04" db="EMBL/GenBank/DDBJ databases">
        <title>High contiguity whole genome sequence and gene annotation resource for two Venturia nashicola isolates.</title>
        <authorList>
            <person name="Prokchorchik M."/>
            <person name="Won K."/>
            <person name="Lee Y."/>
            <person name="Choi E.D."/>
            <person name="Segonzac C."/>
            <person name="Sohn K.H."/>
        </authorList>
    </citation>
    <scope>NUCLEOTIDE SEQUENCE [LARGE SCALE GENOMIC DNA]</scope>
    <source>
        <strain evidence="14 15">PRI2</strain>
    </source>
</reference>
<sequence>MKFTGLITGAFAAVALAAPAASPAEQAFQAAEVANAQAAGGCSVGFVFARGSTEPSPLGMLIGPALQSALKRQIPNVQTFPVYYAASLGTNISMDRTDAASIAKGVEAFQKASGCEKILAAGYSQGAAVMHNVVQKKLSSEQKQKLLAVALFGDTRNKQDGGHIKDFPTEKTRVWCNPTDGVCGGALNVNAGHLAYSGSQINEAATFLAKAVKSGGSTSSQGKAKSGGSASSEGKAKSGGSASSEGKTKSGGKSSSQGKFTEKEETEPQAE</sequence>
<evidence type="ECO:0000256" key="4">
    <source>
        <dbReference type="ARBA" id="ARBA00022487"/>
    </source>
</evidence>
<proteinExistence type="inferred from homology"/>
<evidence type="ECO:0000256" key="10">
    <source>
        <dbReference type="PIRSR" id="PIRSR611150-1"/>
    </source>
</evidence>
<feature type="signal peptide" evidence="13">
    <location>
        <begin position="1"/>
        <end position="17"/>
    </location>
</feature>
<evidence type="ECO:0000313" key="15">
    <source>
        <dbReference type="Proteomes" id="UP000298493"/>
    </source>
</evidence>
<dbReference type="Gene3D" id="3.40.50.1820">
    <property type="entry name" value="alpha/beta hydrolase"/>
    <property type="match status" value="1"/>
</dbReference>
<dbReference type="STRING" id="86259.A0A4Z1NUI4"/>
<feature type="disulfide bond" evidence="11">
    <location>
        <begin position="42"/>
        <end position="115"/>
    </location>
</feature>
<dbReference type="GO" id="GO:0005576">
    <property type="term" value="C:extracellular region"/>
    <property type="evidence" value="ECO:0007669"/>
    <property type="project" value="UniProtKB-SubCell"/>
</dbReference>
<accession>A0A4Z1NUI4</accession>
<comment type="catalytic activity">
    <reaction evidence="9">
        <text>cutin + H2O = cutin monomers.</text>
        <dbReference type="EC" id="3.1.1.74"/>
    </reaction>
</comment>
<dbReference type="SMART" id="SM01110">
    <property type="entry name" value="Cutinase"/>
    <property type="match status" value="1"/>
</dbReference>
<evidence type="ECO:0000256" key="7">
    <source>
        <dbReference type="ARBA" id="ARBA00022801"/>
    </source>
</evidence>
<evidence type="ECO:0000256" key="2">
    <source>
        <dbReference type="ARBA" id="ARBA00007534"/>
    </source>
</evidence>
<protein>
    <recommendedName>
        <fullName evidence="3">cutinase</fullName>
        <ecNumber evidence="3">3.1.1.74</ecNumber>
    </recommendedName>
</protein>
<feature type="active site" evidence="10">
    <location>
        <position position="180"/>
    </location>
</feature>
<comment type="subcellular location">
    <subcellularLocation>
        <location evidence="1">Secreted</location>
    </subcellularLocation>
</comment>
<dbReference type="GO" id="GO:0016052">
    <property type="term" value="P:carbohydrate catabolic process"/>
    <property type="evidence" value="ECO:0007669"/>
    <property type="project" value="TreeGrafter"/>
</dbReference>
<dbReference type="SUPFAM" id="SSF53474">
    <property type="entry name" value="alpha/beta-Hydrolases"/>
    <property type="match status" value="1"/>
</dbReference>
<dbReference type="AlphaFoldDB" id="A0A4Z1NUI4"/>
<keyword evidence="4" id="KW-0719">Serine esterase</keyword>
<feature type="region of interest" description="Disordered" evidence="12">
    <location>
        <begin position="214"/>
        <end position="271"/>
    </location>
</feature>
<dbReference type="GO" id="GO:0050525">
    <property type="term" value="F:cutinase activity"/>
    <property type="evidence" value="ECO:0007669"/>
    <property type="project" value="UniProtKB-EC"/>
</dbReference>
<keyword evidence="8 11" id="KW-1015">Disulfide bond</keyword>
<dbReference type="InterPro" id="IPR029058">
    <property type="entry name" value="AB_hydrolase_fold"/>
</dbReference>
<keyword evidence="7" id="KW-0378">Hydrolase</keyword>
<evidence type="ECO:0000256" key="1">
    <source>
        <dbReference type="ARBA" id="ARBA00004613"/>
    </source>
</evidence>
<comment type="caution">
    <text evidence="14">The sequence shown here is derived from an EMBL/GenBank/DDBJ whole genome shotgun (WGS) entry which is preliminary data.</text>
</comment>
<keyword evidence="5" id="KW-0964">Secreted</keyword>
<evidence type="ECO:0000256" key="12">
    <source>
        <dbReference type="SAM" id="MobiDB-lite"/>
    </source>
</evidence>
<name>A0A4Z1NUI4_9PEZI</name>
<dbReference type="EMBL" id="SNSC02000012">
    <property type="protein sequence ID" value="TID19720.1"/>
    <property type="molecule type" value="Genomic_DNA"/>
</dbReference>